<organism evidence="3 4">
    <name type="scientific">Faucicola atlantae</name>
    <dbReference type="NCBI Taxonomy" id="34059"/>
    <lineage>
        <taxon>Bacteria</taxon>
        <taxon>Pseudomonadati</taxon>
        <taxon>Pseudomonadota</taxon>
        <taxon>Gammaproteobacteria</taxon>
        <taxon>Moraxellales</taxon>
        <taxon>Moraxellaceae</taxon>
        <taxon>Faucicola</taxon>
    </lineage>
</organism>
<dbReference type="InterPro" id="IPR011723">
    <property type="entry name" value="Znf/thioredoxin_put"/>
</dbReference>
<name>A0A1B8QBD9_9GAMM</name>
<sequence length="323" mass="35306">MPTAEFDCPYCHQHFTIKKSLIARKKGYVRCAHCKHHFSSNQSDKQTLIFDDNIGLDDDTTASASPETPATTSNTTNDFEILDNLTVSVHDTSPVFAKEIYQAQQLQDESWLDDLLADDQPNPTKTPTPSAVAKTPLASPTPPLSTLASSDLPTYMQKVEQRLGTPSAHPSTGAMTLAWVLGSVVLALLLLGQYAVFNINTLMQTPSTATLLTQVCDTVPINCNLAYANTTWADAQVLDITGNAKHTDVIFRLTNTGNAPLLYPNLVITLRQGNTVKAQAAVPASLYAEPSSQYLLPNQIQVIKLRLDFAKSQVRQANIEPFY</sequence>
<feature type="region of interest" description="Disordered" evidence="1">
    <location>
        <begin position="58"/>
        <end position="77"/>
    </location>
</feature>
<evidence type="ECO:0008006" key="5">
    <source>
        <dbReference type="Google" id="ProtNLM"/>
    </source>
</evidence>
<dbReference type="RefSeq" id="WP_067237161.1">
    <property type="nucleotide sequence ID" value="NZ_LZMZ01000027.1"/>
</dbReference>
<dbReference type="STRING" id="34059.A9308_07590"/>
<reference evidence="3 4" key="1">
    <citation type="submission" date="2016-06" db="EMBL/GenBank/DDBJ databases">
        <title>Draft genome of Moraxella atlantae CCUG 66109.</title>
        <authorList>
            <person name="Salva-Serra F."/>
            <person name="Engstrom-Jakobsson H."/>
            <person name="Thorell K."/>
            <person name="Gonzales-Siles L."/>
            <person name="Karlsson R."/>
            <person name="Boulund F."/>
            <person name="Engstrand L."/>
            <person name="Kristiansson E."/>
            <person name="Moore E."/>
        </authorList>
    </citation>
    <scope>NUCLEOTIDE SEQUENCE [LARGE SCALE GENOMIC DNA]</scope>
    <source>
        <strain evidence="3 4">CCUG 66109</strain>
    </source>
</reference>
<feature type="transmembrane region" description="Helical" evidence="2">
    <location>
        <begin position="177"/>
        <end position="197"/>
    </location>
</feature>
<evidence type="ECO:0000256" key="2">
    <source>
        <dbReference type="SAM" id="Phobius"/>
    </source>
</evidence>
<keyword evidence="2" id="KW-0812">Transmembrane</keyword>
<keyword evidence="2" id="KW-0472">Membrane</keyword>
<proteinExistence type="predicted"/>
<dbReference type="Pfam" id="PF11906">
    <property type="entry name" value="DUF3426"/>
    <property type="match status" value="1"/>
</dbReference>
<gene>
    <name evidence="3" type="ORF">A9308_07590</name>
</gene>
<dbReference type="NCBIfam" id="TIGR02098">
    <property type="entry name" value="MJ0042_CXXC"/>
    <property type="match status" value="1"/>
</dbReference>
<evidence type="ECO:0000313" key="3">
    <source>
        <dbReference type="EMBL" id="OBX76783.1"/>
    </source>
</evidence>
<evidence type="ECO:0000313" key="4">
    <source>
        <dbReference type="Proteomes" id="UP000092508"/>
    </source>
</evidence>
<dbReference type="AlphaFoldDB" id="A0A1B8QBD9"/>
<evidence type="ECO:0000256" key="1">
    <source>
        <dbReference type="SAM" id="MobiDB-lite"/>
    </source>
</evidence>
<feature type="compositionally biased region" description="Low complexity" evidence="1">
    <location>
        <begin position="61"/>
        <end position="77"/>
    </location>
</feature>
<accession>A0A1B8QBD9</accession>
<keyword evidence="2" id="KW-1133">Transmembrane helix</keyword>
<protein>
    <recommendedName>
        <fullName evidence="5">Zinc finger/thioredoxin putative domain-containing protein</fullName>
    </recommendedName>
</protein>
<dbReference type="EMBL" id="LZMZ01000027">
    <property type="protein sequence ID" value="OBX76783.1"/>
    <property type="molecule type" value="Genomic_DNA"/>
</dbReference>
<comment type="caution">
    <text evidence="3">The sequence shown here is derived from an EMBL/GenBank/DDBJ whole genome shotgun (WGS) entry which is preliminary data.</text>
</comment>
<dbReference type="InterPro" id="IPR021834">
    <property type="entry name" value="DUF3426"/>
</dbReference>
<dbReference type="Proteomes" id="UP000092508">
    <property type="component" value="Unassembled WGS sequence"/>
</dbReference>
<dbReference type="OrthoDB" id="5294582at2"/>
<feature type="region of interest" description="Disordered" evidence="1">
    <location>
        <begin position="115"/>
        <end position="150"/>
    </location>
</feature>